<dbReference type="Gene3D" id="3.20.200.10">
    <property type="entry name" value="MHCK/EF2 kinase"/>
    <property type="match status" value="1"/>
</dbReference>
<keyword evidence="7" id="KW-1185">Reference proteome</keyword>
<keyword evidence="2" id="KW-0808">Transferase</keyword>
<evidence type="ECO:0000256" key="1">
    <source>
        <dbReference type="ARBA" id="ARBA00022527"/>
    </source>
</evidence>
<dbReference type="EMBL" id="MU156167">
    <property type="protein sequence ID" value="KAF9470206.1"/>
    <property type="molecule type" value="Genomic_DNA"/>
</dbReference>
<sequence>MVLFDIMTHSKDGNTGIGDFGQDGIKSFLQDHTCGKICQGLGLHEKQLEKDEGSDDSENEHSHQGDHDDEEEGEIRDDD</sequence>
<proteinExistence type="predicted"/>
<evidence type="ECO:0000256" key="3">
    <source>
        <dbReference type="ARBA" id="ARBA00022777"/>
    </source>
</evidence>
<organism evidence="6 7">
    <name type="scientific">Pholiota conissans</name>
    <dbReference type="NCBI Taxonomy" id="109636"/>
    <lineage>
        <taxon>Eukaryota</taxon>
        <taxon>Fungi</taxon>
        <taxon>Dikarya</taxon>
        <taxon>Basidiomycota</taxon>
        <taxon>Agaricomycotina</taxon>
        <taxon>Agaricomycetes</taxon>
        <taxon>Agaricomycetidae</taxon>
        <taxon>Agaricales</taxon>
        <taxon>Agaricineae</taxon>
        <taxon>Strophariaceae</taxon>
        <taxon>Pholiota</taxon>
    </lineage>
</organism>
<keyword evidence="3" id="KW-0418">Kinase</keyword>
<dbReference type="InterPro" id="IPR011009">
    <property type="entry name" value="Kinase-like_dom_sf"/>
</dbReference>
<name>A0A9P5YLV5_9AGAR</name>
<keyword evidence="1" id="KW-0723">Serine/threonine-protein kinase</keyword>
<dbReference type="OrthoDB" id="301415at2759"/>
<dbReference type="Proteomes" id="UP000807469">
    <property type="component" value="Unassembled WGS sequence"/>
</dbReference>
<dbReference type="GO" id="GO:0005524">
    <property type="term" value="F:ATP binding"/>
    <property type="evidence" value="ECO:0007669"/>
    <property type="project" value="InterPro"/>
</dbReference>
<protein>
    <recommendedName>
        <fullName evidence="5">Alpha-type protein kinase domain-containing protein</fullName>
    </recommendedName>
</protein>
<dbReference type="Pfam" id="PF02816">
    <property type="entry name" value="Alpha_kinase"/>
    <property type="match status" value="1"/>
</dbReference>
<accession>A0A9P5YLV5</accession>
<evidence type="ECO:0000313" key="6">
    <source>
        <dbReference type="EMBL" id="KAF9470206.1"/>
    </source>
</evidence>
<feature type="region of interest" description="Disordered" evidence="4">
    <location>
        <begin position="45"/>
        <end position="79"/>
    </location>
</feature>
<evidence type="ECO:0000313" key="7">
    <source>
        <dbReference type="Proteomes" id="UP000807469"/>
    </source>
</evidence>
<evidence type="ECO:0000256" key="2">
    <source>
        <dbReference type="ARBA" id="ARBA00022679"/>
    </source>
</evidence>
<dbReference type="InterPro" id="IPR004166">
    <property type="entry name" value="a-kinase_dom"/>
</dbReference>
<feature type="domain" description="Alpha-type protein kinase" evidence="5">
    <location>
        <begin position="1"/>
        <end position="46"/>
    </location>
</feature>
<reference evidence="6" key="1">
    <citation type="submission" date="2020-11" db="EMBL/GenBank/DDBJ databases">
        <authorList>
            <consortium name="DOE Joint Genome Institute"/>
            <person name="Ahrendt S."/>
            <person name="Riley R."/>
            <person name="Andreopoulos W."/>
            <person name="Labutti K."/>
            <person name="Pangilinan J."/>
            <person name="Ruiz-Duenas F.J."/>
            <person name="Barrasa J.M."/>
            <person name="Sanchez-Garcia M."/>
            <person name="Camarero S."/>
            <person name="Miyauchi S."/>
            <person name="Serrano A."/>
            <person name="Linde D."/>
            <person name="Babiker R."/>
            <person name="Drula E."/>
            <person name="Ayuso-Fernandez I."/>
            <person name="Pacheco R."/>
            <person name="Padilla G."/>
            <person name="Ferreira P."/>
            <person name="Barriuso J."/>
            <person name="Kellner H."/>
            <person name="Castanera R."/>
            <person name="Alfaro M."/>
            <person name="Ramirez L."/>
            <person name="Pisabarro A.G."/>
            <person name="Kuo A."/>
            <person name="Tritt A."/>
            <person name="Lipzen A."/>
            <person name="He G."/>
            <person name="Yan M."/>
            <person name="Ng V."/>
            <person name="Cullen D."/>
            <person name="Martin F."/>
            <person name="Rosso M.-N."/>
            <person name="Henrissat B."/>
            <person name="Hibbett D."/>
            <person name="Martinez A.T."/>
            <person name="Grigoriev I.V."/>
        </authorList>
    </citation>
    <scope>NUCLEOTIDE SEQUENCE</scope>
    <source>
        <strain evidence="6">CIRM-BRFM 674</strain>
    </source>
</reference>
<feature type="compositionally biased region" description="Acidic residues" evidence="4">
    <location>
        <begin position="67"/>
        <end position="79"/>
    </location>
</feature>
<evidence type="ECO:0000256" key="4">
    <source>
        <dbReference type="SAM" id="MobiDB-lite"/>
    </source>
</evidence>
<dbReference type="AlphaFoldDB" id="A0A9P5YLV5"/>
<comment type="caution">
    <text evidence="6">The sequence shown here is derived from an EMBL/GenBank/DDBJ whole genome shotgun (WGS) entry which is preliminary data.</text>
</comment>
<evidence type="ECO:0000259" key="5">
    <source>
        <dbReference type="PROSITE" id="PS51158"/>
    </source>
</evidence>
<dbReference type="PROSITE" id="PS51158">
    <property type="entry name" value="ALPHA_KINASE"/>
    <property type="match status" value="1"/>
</dbReference>
<dbReference type="GO" id="GO:0004674">
    <property type="term" value="F:protein serine/threonine kinase activity"/>
    <property type="evidence" value="ECO:0007669"/>
    <property type="project" value="UniProtKB-KW"/>
</dbReference>
<gene>
    <name evidence="6" type="ORF">BDN70DRAFT_939932</name>
</gene>
<dbReference type="SUPFAM" id="SSF56112">
    <property type="entry name" value="Protein kinase-like (PK-like)"/>
    <property type="match status" value="1"/>
</dbReference>